<evidence type="ECO:0000256" key="4">
    <source>
        <dbReference type="ARBA" id="ARBA00022741"/>
    </source>
</evidence>
<dbReference type="Pfam" id="PF04969">
    <property type="entry name" value="CS"/>
    <property type="match status" value="1"/>
</dbReference>
<dbReference type="InterPro" id="IPR035437">
    <property type="entry name" value="SNase_OB-fold_sf"/>
</dbReference>
<dbReference type="InterPro" id="IPR007052">
    <property type="entry name" value="CS_dom"/>
</dbReference>
<dbReference type="PANTHER" id="PTHR22655:SF2">
    <property type="entry name" value="ATP-DEPENDENT RNA HELICASE TDRD12-RELATED"/>
    <property type="match status" value="1"/>
</dbReference>
<dbReference type="InterPro" id="IPR027417">
    <property type="entry name" value="P-loop_NTPase"/>
</dbReference>
<evidence type="ECO:0000313" key="17">
    <source>
        <dbReference type="EMBL" id="JAC13704.1"/>
    </source>
</evidence>
<dbReference type="GO" id="GO:0031047">
    <property type="term" value="P:regulatory ncRNA-mediated gene silencing"/>
    <property type="evidence" value="ECO:0007669"/>
    <property type="project" value="UniProtKB-KW"/>
</dbReference>
<dbReference type="InterPro" id="IPR002999">
    <property type="entry name" value="Tudor"/>
</dbReference>
<evidence type="ECO:0000259" key="14">
    <source>
        <dbReference type="PROSITE" id="PS50304"/>
    </source>
</evidence>
<organism evidence="17">
    <name type="scientific">Triatoma infestans</name>
    <name type="common">Assassin bug</name>
    <dbReference type="NCBI Taxonomy" id="30076"/>
    <lineage>
        <taxon>Eukaryota</taxon>
        <taxon>Metazoa</taxon>
        <taxon>Ecdysozoa</taxon>
        <taxon>Arthropoda</taxon>
        <taxon>Hexapoda</taxon>
        <taxon>Insecta</taxon>
        <taxon>Pterygota</taxon>
        <taxon>Neoptera</taxon>
        <taxon>Paraneoptera</taxon>
        <taxon>Hemiptera</taxon>
        <taxon>Heteroptera</taxon>
        <taxon>Panheteroptera</taxon>
        <taxon>Cimicomorpha</taxon>
        <taxon>Reduviidae</taxon>
        <taxon>Triatominae</taxon>
        <taxon>Triatoma</taxon>
    </lineage>
</organism>
<dbReference type="CDD" id="cd20435">
    <property type="entry name" value="Tudor_TDRD12_rpt2"/>
    <property type="match status" value="1"/>
</dbReference>
<feature type="region of interest" description="Disordered" evidence="13">
    <location>
        <begin position="1036"/>
        <end position="1057"/>
    </location>
</feature>
<keyword evidence="4" id="KW-0547">Nucleotide-binding</keyword>
<name>A0A023EYM9_TRIIF</name>
<reference evidence="17" key="1">
    <citation type="journal article" date="2014" name="PLoS Negl. Trop. Dis.">
        <title>An updated insight into the Sialotranscriptome of Triatoma infestans: developmental stage and geographic variations.</title>
        <authorList>
            <person name="Schwarz A."/>
            <person name="Medrano-Mercado N."/>
            <person name="Schaub G.A."/>
            <person name="Struchiner C.J."/>
            <person name="Bargues M.D."/>
            <person name="Levy M.Z."/>
            <person name="Ribeiro J.M."/>
        </authorList>
    </citation>
    <scope>NUCLEOTIDE SEQUENCE</scope>
    <source>
        <strain evidence="17">Chile</strain>
        <tissue evidence="17">Salivary glands</tissue>
    </source>
</reference>
<dbReference type="PROSITE" id="PS50304">
    <property type="entry name" value="TUDOR"/>
    <property type="match status" value="1"/>
</dbReference>
<dbReference type="GO" id="GO:0005737">
    <property type="term" value="C:cytoplasm"/>
    <property type="evidence" value="ECO:0007669"/>
    <property type="project" value="UniProtKB-ARBA"/>
</dbReference>
<feature type="domain" description="CS" evidence="16">
    <location>
        <begin position="1158"/>
        <end position="1245"/>
    </location>
</feature>
<evidence type="ECO:0000256" key="3">
    <source>
        <dbReference type="ARBA" id="ARBA00022737"/>
    </source>
</evidence>
<dbReference type="Pfam" id="PF00567">
    <property type="entry name" value="TUDOR"/>
    <property type="match status" value="2"/>
</dbReference>
<evidence type="ECO:0000256" key="6">
    <source>
        <dbReference type="ARBA" id="ARBA00022801"/>
    </source>
</evidence>
<keyword evidence="8" id="KW-0067">ATP-binding</keyword>
<dbReference type="Gene3D" id="2.30.30.140">
    <property type="match status" value="2"/>
</dbReference>
<sequence length="1339" mass="153885">EHLVQDKEIIFQPNGEELENQESKGIDLEKLLNTSVISNNSSGPSEAVPVISTVGDGATSASDLTRDSDEENLDSYRIGSTNSYREDMLSKIHSTGSIIHGDIHISLVSKIYDLNFHNLIIKNLQYRKIIDLARSQMLLFPIVANERNLLLIGPPRTKKTSGWLIPILNSLLNDKQHEPLNSPKCIILAPGSHRVRHIARLCSAYVGAKLITIATYGGGLELERKDELLSGVDILISTPRCCLRLFQCKHIIKPDRLRYFVLDSVEDMLNIFPQEITLFKNGLDNLTKMRETFGDENKLQIIMAGTIWTKQIEDISLNWMKNPVICITSYLEAAIYSRVNFKLNITKSEAKIATLYEMISNKNSVRTVVVCCNVDEAKLLRTKLCTLVRRTVMVAHEEIHHTLIPEIRRTWPLVEHAPILVCTDGILQEMDMSNAEWLIHYNLPNNKSDFRERFRFIKDSFVDRVKNVINERPKCAVDIFIDENTERFLPKILEMLDRLNLPVSEELKIKAQEIEKIKEMEKSNIMFCENILQFGHCWKSNCKMRHLIISTKDASQLETPIKNFVTLNILDVISPTHLIGRITSYSQKLFTEETHLNSKFLQITLKLAEFFMDNENRCTHGRPVVGDIVAVHRDEVFARGKIVEILERDNKCAANKVSLYLLDWGAYITEEVDKILSLPLDLQVLPGDAINIYITGLLPLDLDRCWSYTSTKCIKEKVMGYQNDKYRDVTIIGQVEMIVGRDLLLDKLLFYEEPPEGCPPWLIDSLRQFIISSNFGIYNHKHKDVLKKLAKEIGITLAEEVEKKEEVAKSQPNNTEAYRWAFLTKDSDHLVNVIVAEDIHVFFVRLTKFQSCLDLLEKDLKAALMKEMTLLDEFNVGTVCAVEDPLREKFIRGMIIEPLELIDQHTEVEVWFVDYGERLVFQKSEICKLPQDFVGRLPFQAIECGLAGIKSCEKGESEEALDTLEDLTTSGDCLSSLYLRVVEVNKHAEMTGGCHYDVVLIDTNGEQDIIINEQMVKRGHTDWEDNMKEVVMNIGKQQQLSRKSEDETSYSDDELQENWDSSNKAVTIMPPNNEESHFITVDGELKDFDQFEFVADFEAEFLKPLLLKNIMPSAAIEMTKPEQKEQIEWNSVNENDELIQTNDNLCDNDECCFKRATIYSPTVHWRQSTNYLWIKILLPDVKVFKMEWTMTYINFQTIQEDRLYFVDIDLFGPINPDTVMHKITGLYFEIRLSKLLTGHYWPRLFYTNQKARGIIHDPDKVALHEDEYEKEDKSLIPSYVARSETSEQIRTVSTKGIISKFRTKFDHNALEEDGSASSGESDIDEFSPIPDTIDNFFED</sequence>
<evidence type="ECO:0000259" key="15">
    <source>
        <dbReference type="PROSITE" id="PS51192"/>
    </source>
</evidence>
<dbReference type="SMART" id="SM00487">
    <property type="entry name" value="DEXDc"/>
    <property type="match status" value="1"/>
</dbReference>
<evidence type="ECO:0000256" key="10">
    <source>
        <dbReference type="ARBA" id="ARBA00023158"/>
    </source>
</evidence>
<dbReference type="GO" id="GO:0051321">
    <property type="term" value="P:meiotic cell cycle"/>
    <property type="evidence" value="ECO:0007669"/>
    <property type="project" value="UniProtKB-KW"/>
</dbReference>
<dbReference type="Gene3D" id="2.60.40.790">
    <property type="match status" value="1"/>
</dbReference>
<keyword evidence="7 17" id="KW-0347">Helicase</keyword>
<keyword evidence="5" id="KW-0221">Differentiation</keyword>
<dbReference type="GO" id="GO:0042078">
    <property type="term" value="P:germ-line stem cell division"/>
    <property type="evidence" value="ECO:0007669"/>
    <property type="project" value="TreeGrafter"/>
</dbReference>
<keyword evidence="10" id="KW-0943">RNA-mediated gene silencing</keyword>
<dbReference type="GO" id="GO:0003676">
    <property type="term" value="F:nucleic acid binding"/>
    <property type="evidence" value="ECO:0007669"/>
    <property type="project" value="InterPro"/>
</dbReference>
<dbReference type="InterPro" id="IPR011545">
    <property type="entry name" value="DEAD/DEAH_box_helicase_dom"/>
</dbReference>
<feature type="non-terminal residue" evidence="17">
    <location>
        <position position="1"/>
    </location>
</feature>
<dbReference type="GO" id="GO:0005524">
    <property type="term" value="F:ATP binding"/>
    <property type="evidence" value="ECO:0007669"/>
    <property type="project" value="UniProtKB-KW"/>
</dbReference>
<feature type="domain" description="Helicase ATP-binding" evidence="15">
    <location>
        <begin position="140"/>
        <end position="325"/>
    </location>
</feature>
<keyword evidence="9" id="KW-0744">Spermatogenesis</keyword>
<feature type="compositionally biased region" description="Acidic residues" evidence="13">
    <location>
        <begin position="1047"/>
        <end position="1057"/>
    </location>
</feature>
<keyword evidence="6" id="KW-0378">Hydrolase</keyword>
<accession>A0A023EYM9</accession>
<proteinExistence type="evidence at transcript level"/>
<keyword evidence="3" id="KW-0677">Repeat</keyword>
<feature type="region of interest" description="Disordered" evidence="13">
    <location>
        <begin position="1311"/>
        <end position="1339"/>
    </location>
</feature>
<dbReference type="InterPro" id="IPR014001">
    <property type="entry name" value="Helicase_ATP-bd"/>
</dbReference>
<comment type="catalytic activity">
    <reaction evidence="12">
        <text>ATP + H2O = ADP + phosphate + H(+)</text>
        <dbReference type="Rhea" id="RHEA:13065"/>
        <dbReference type="ChEBI" id="CHEBI:15377"/>
        <dbReference type="ChEBI" id="CHEBI:15378"/>
        <dbReference type="ChEBI" id="CHEBI:30616"/>
        <dbReference type="ChEBI" id="CHEBI:43474"/>
        <dbReference type="ChEBI" id="CHEBI:456216"/>
        <dbReference type="EC" id="3.6.4.13"/>
    </reaction>
</comment>
<dbReference type="InterPro" id="IPR008978">
    <property type="entry name" value="HSP20-like_chaperone"/>
</dbReference>
<dbReference type="PANTHER" id="PTHR22655">
    <property type="entry name" value="ATP-DEPENDENT RNA HELICASE TDRD12-RELATED"/>
    <property type="match status" value="1"/>
</dbReference>
<keyword evidence="11" id="KW-0469">Meiosis</keyword>
<evidence type="ECO:0000259" key="16">
    <source>
        <dbReference type="PROSITE" id="PS51203"/>
    </source>
</evidence>
<evidence type="ECO:0000256" key="13">
    <source>
        <dbReference type="SAM" id="MobiDB-lite"/>
    </source>
</evidence>
<evidence type="ECO:0000256" key="9">
    <source>
        <dbReference type="ARBA" id="ARBA00022871"/>
    </source>
</evidence>
<evidence type="ECO:0000256" key="7">
    <source>
        <dbReference type="ARBA" id="ARBA00022806"/>
    </source>
</evidence>
<evidence type="ECO:0000256" key="2">
    <source>
        <dbReference type="ARBA" id="ARBA00022473"/>
    </source>
</evidence>
<dbReference type="GO" id="GO:0003724">
    <property type="term" value="F:RNA helicase activity"/>
    <property type="evidence" value="ECO:0007669"/>
    <property type="project" value="UniProtKB-EC"/>
</dbReference>
<dbReference type="EMBL" id="GBBI01005008">
    <property type="protein sequence ID" value="JAC13704.1"/>
    <property type="molecule type" value="mRNA"/>
</dbReference>
<evidence type="ECO:0000256" key="12">
    <source>
        <dbReference type="ARBA" id="ARBA00047984"/>
    </source>
</evidence>
<dbReference type="Gene3D" id="2.40.50.90">
    <property type="match status" value="1"/>
</dbReference>
<feature type="domain" description="Tudor" evidence="14">
    <location>
        <begin position="873"/>
        <end position="936"/>
    </location>
</feature>
<dbReference type="GO" id="GO:0007283">
    <property type="term" value="P:spermatogenesis"/>
    <property type="evidence" value="ECO:0007669"/>
    <property type="project" value="UniProtKB-KW"/>
</dbReference>
<dbReference type="PROSITE" id="PS51203">
    <property type="entry name" value="CS"/>
    <property type="match status" value="1"/>
</dbReference>
<dbReference type="GO" id="GO:0016787">
    <property type="term" value="F:hydrolase activity"/>
    <property type="evidence" value="ECO:0007669"/>
    <property type="project" value="UniProtKB-KW"/>
</dbReference>
<keyword evidence="2" id="KW-0217">Developmental protein</keyword>
<dbReference type="PROSITE" id="PS51192">
    <property type="entry name" value="HELICASE_ATP_BIND_1"/>
    <property type="match status" value="1"/>
</dbReference>
<dbReference type="SUPFAM" id="SSF63748">
    <property type="entry name" value="Tudor/PWWP/MBT"/>
    <property type="match status" value="2"/>
</dbReference>
<protein>
    <recommendedName>
        <fullName evidence="1">RNA helicase</fullName>
        <ecNumber evidence="1">3.6.4.13</ecNumber>
    </recommendedName>
</protein>
<dbReference type="SUPFAM" id="SSF52540">
    <property type="entry name" value="P-loop containing nucleoside triphosphate hydrolases"/>
    <property type="match status" value="2"/>
</dbReference>
<dbReference type="SMART" id="SM00333">
    <property type="entry name" value="TUDOR"/>
    <property type="match status" value="2"/>
</dbReference>
<dbReference type="EC" id="3.6.4.13" evidence="1"/>
<evidence type="ECO:0000256" key="8">
    <source>
        <dbReference type="ARBA" id="ARBA00022840"/>
    </source>
</evidence>
<evidence type="ECO:0000256" key="1">
    <source>
        <dbReference type="ARBA" id="ARBA00012552"/>
    </source>
</evidence>
<evidence type="ECO:0000256" key="11">
    <source>
        <dbReference type="ARBA" id="ARBA00023254"/>
    </source>
</evidence>
<evidence type="ECO:0000256" key="5">
    <source>
        <dbReference type="ARBA" id="ARBA00022782"/>
    </source>
</evidence>
<dbReference type="Gene3D" id="3.40.50.300">
    <property type="entry name" value="P-loop containing nucleotide triphosphate hydrolases"/>
    <property type="match status" value="2"/>
</dbReference>
<dbReference type="Pfam" id="PF00270">
    <property type="entry name" value="DEAD"/>
    <property type="match status" value="1"/>
</dbReference>
<dbReference type="SUPFAM" id="SSF49764">
    <property type="entry name" value="HSP20-like chaperones"/>
    <property type="match status" value="1"/>
</dbReference>